<feature type="domain" description="SPOR" evidence="1">
    <location>
        <begin position="110"/>
        <end position="176"/>
    </location>
</feature>
<dbReference type="OrthoDB" id="5986009at2"/>
<protein>
    <recommendedName>
        <fullName evidence="1">SPOR domain-containing protein</fullName>
    </recommendedName>
</protein>
<dbReference type="Proteomes" id="UP000029393">
    <property type="component" value="Unassembled WGS sequence"/>
</dbReference>
<evidence type="ECO:0000313" key="2">
    <source>
        <dbReference type="EMBL" id="KFN41891.1"/>
    </source>
</evidence>
<proteinExistence type="predicted"/>
<dbReference type="RefSeq" id="WP_034214400.1">
    <property type="nucleotide sequence ID" value="NZ_AVCK01000055.1"/>
</dbReference>
<name>A0A091ARA6_9GAMM</name>
<organism evidence="2 3">
    <name type="scientific">Arenimonas metalli CF5-1</name>
    <dbReference type="NCBI Taxonomy" id="1384056"/>
    <lineage>
        <taxon>Bacteria</taxon>
        <taxon>Pseudomonadati</taxon>
        <taxon>Pseudomonadota</taxon>
        <taxon>Gammaproteobacteria</taxon>
        <taxon>Lysobacterales</taxon>
        <taxon>Lysobacteraceae</taxon>
        <taxon>Arenimonas</taxon>
    </lineage>
</organism>
<dbReference type="EMBL" id="AVCK01000055">
    <property type="protein sequence ID" value="KFN41891.1"/>
    <property type="molecule type" value="Genomic_DNA"/>
</dbReference>
<dbReference type="PATRIC" id="fig|1384056.3.peg.2272"/>
<evidence type="ECO:0000259" key="1">
    <source>
        <dbReference type="Pfam" id="PF05036"/>
    </source>
</evidence>
<accession>A0A091ARA6</accession>
<gene>
    <name evidence="2" type="ORF">N787_03765</name>
</gene>
<dbReference type="AlphaFoldDB" id="A0A091ARA6"/>
<evidence type="ECO:0000313" key="3">
    <source>
        <dbReference type="Proteomes" id="UP000029393"/>
    </source>
</evidence>
<dbReference type="InterPro" id="IPR007730">
    <property type="entry name" value="SPOR-like_dom"/>
</dbReference>
<dbReference type="eggNOG" id="ENOG503300Q">
    <property type="taxonomic scope" value="Bacteria"/>
</dbReference>
<dbReference type="Pfam" id="PF05036">
    <property type="entry name" value="SPOR"/>
    <property type="match status" value="1"/>
</dbReference>
<dbReference type="STRING" id="1384056.N787_03765"/>
<comment type="caution">
    <text evidence="2">The sequence shown here is derived from an EMBL/GenBank/DDBJ whole genome shotgun (WGS) entry which is preliminary data.</text>
</comment>
<reference evidence="2 3" key="1">
    <citation type="submission" date="2013-09" db="EMBL/GenBank/DDBJ databases">
        <title>Genome sequencing of Arenimonas metalli.</title>
        <authorList>
            <person name="Chen F."/>
            <person name="Wang G."/>
        </authorList>
    </citation>
    <scope>NUCLEOTIDE SEQUENCE [LARGE SCALE GENOMIC DNA]</scope>
    <source>
        <strain evidence="2 3">CF5-1</strain>
    </source>
</reference>
<dbReference type="GO" id="GO:0042834">
    <property type="term" value="F:peptidoglycan binding"/>
    <property type="evidence" value="ECO:0007669"/>
    <property type="project" value="InterPro"/>
</dbReference>
<sequence length="218" mass="23080">MILRGLAVLLICLNLGVAAWWALHEPPQPLAPPARDDGVGSLVLLGEAEAPPPPDAAELGAVPVPLPAEPSCLSLGPFGTPAELRAAMAALTPGVARIQFREVPATELRGYRVFLPAAGSREAALATARQLAAKGVRDYYVVTAGAQENTVSLGLFRDLGNANNRREELATLGFQAVLEPRTEDAAQWWIDIAAEPGFQWQPLLPRATGIEARPVACE</sequence>
<keyword evidence="3" id="KW-1185">Reference proteome</keyword>